<reference evidence="6 7" key="1">
    <citation type="submission" date="2015-06" db="EMBL/GenBank/DDBJ databases">
        <title>New insights into the roles of widespread benthic archaea in carbon and nitrogen cycling.</title>
        <authorList>
            <person name="Lazar C.S."/>
            <person name="Baker B.J."/>
            <person name="Seitz K.W."/>
            <person name="Hyde A.S."/>
            <person name="Dick G.J."/>
            <person name="Hinrichs K.-U."/>
            <person name="Teske A.P."/>
        </authorList>
    </citation>
    <scope>NUCLEOTIDE SEQUENCE [LARGE SCALE GENOMIC DNA]</scope>
    <source>
        <strain evidence="6">DG-45</strain>
    </source>
</reference>
<evidence type="ECO:0000259" key="5">
    <source>
        <dbReference type="PROSITE" id="PS50893"/>
    </source>
</evidence>
<evidence type="ECO:0000256" key="1">
    <source>
        <dbReference type="ARBA" id="ARBA00005417"/>
    </source>
</evidence>
<dbReference type="PATRIC" id="fig|1685127.3.peg.1248"/>
<dbReference type="GO" id="GO:0055085">
    <property type="term" value="P:transmembrane transport"/>
    <property type="evidence" value="ECO:0007669"/>
    <property type="project" value="UniProtKB-ARBA"/>
</dbReference>
<keyword evidence="3" id="KW-0547">Nucleotide-binding</keyword>
<comment type="similarity">
    <text evidence="1">Belongs to the ABC transporter superfamily.</text>
</comment>
<sequence>MYLVEAERLVKHFPVRTGLFSKYRRFVHAVNGVDLGLLKGENFGLAGESGCGKTTLGRMLLQLLEATSGTIRFEGKEIENIDAKERHKLRADMQLIFQDPTASLNPRKKVKSILDLPYRIHTDLGAREREEKIGELLESVGLTPAEMYMDRHPHEFSGGQKQRIVIARAIALRPKFIVADEPVASLDLSLRADILNLLRDLREKLSLTYLFISHDLSTLRSITQRIAIMYLGHIVEMGETDEIYEKPLHPYTQALLSATPIPDPRKRGREFIILRGSVPSPIDPPPGCKFHPRCPYSQPKCSKEGPELVDVGDGHLLACHLYG</sequence>
<keyword evidence="4" id="KW-0067">ATP-binding</keyword>
<dbReference type="AlphaFoldDB" id="A0A0M0BNH2"/>
<dbReference type="InterPro" id="IPR003439">
    <property type="entry name" value="ABC_transporter-like_ATP-bd"/>
</dbReference>
<dbReference type="PANTHER" id="PTHR43776">
    <property type="entry name" value="TRANSPORT ATP-BINDING PROTEIN"/>
    <property type="match status" value="1"/>
</dbReference>
<comment type="caution">
    <text evidence="6">The sequence shown here is derived from an EMBL/GenBank/DDBJ whole genome shotgun (WGS) entry which is preliminary data.</text>
</comment>
<evidence type="ECO:0000256" key="4">
    <source>
        <dbReference type="ARBA" id="ARBA00022840"/>
    </source>
</evidence>
<evidence type="ECO:0000256" key="3">
    <source>
        <dbReference type="ARBA" id="ARBA00022741"/>
    </source>
</evidence>
<dbReference type="EMBL" id="LFWZ01000040">
    <property type="protein sequence ID" value="KON30132.1"/>
    <property type="molecule type" value="Genomic_DNA"/>
</dbReference>
<dbReference type="CDD" id="cd03257">
    <property type="entry name" value="ABC_NikE_OppD_transporters"/>
    <property type="match status" value="1"/>
</dbReference>
<dbReference type="InterPro" id="IPR050319">
    <property type="entry name" value="ABC_transp_ATP-bind"/>
</dbReference>
<dbReference type="PROSITE" id="PS50893">
    <property type="entry name" value="ABC_TRANSPORTER_2"/>
    <property type="match status" value="1"/>
</dbReference>
<dbReference type="Pfam" id="PF08352">
    <property type="entry name" value="oligo_HPY"/>
    <property type="match status" value="1"/>
</dbReference>
<protein>
    <recommendedName>
        <fullName evidence="5">ABC transporter domain-containing protein</fullName>
    </recommendedName>
</protein>
<evidence type="ECO:0000313" key="6">
    <source>
        <dbReference type="EMBL" id="KON30132.1"/>
    </source>
</evidence>
<dbReference type="InterPro" id="IPR013563">
    <property type="entry name" value="Oligopep_ABC_C"/>
</dbReference>
<evidence type="ECO:0000256" key="2">
    <source>
        <dbReference type="ARBA" id="ARBA00022448"/>
    </source>
</evidence>
<dbReference type="NCBIfam" id="TIGR01727">
    <property type="entry name" value="oligo_HPY"/>
    <property type="match status" value="1"/>
</dbReference>
<dbReference type="Proteomes" id="UP000037210">
    <property type="component" value="Unassembled WGS sequence"/>
</dbReference>
<dbReference type="Gene3D" id="3.40.50.300">
    <property type="entry name" value="P-loop containing nucleotide triphosphate hydrolases"/>
    <property type="match status" value="1"/>
</dbReference>
<name>A0A0M0BNH2_9ARCH</name>
<feature type="domain" description="ABC transporter" evidence="5">
    <location>
        <begin position="15"/>
        <end position="256"/>
    </location>
</feature>
<organism evidence="6 7">
    <name type="scientific">miscellaneous Crenarchaeota group-15 archaeon DG-45</name>
    <dbReference type="NCBI Taxonomy" id="1685127"/>
    <lineage>
        <taxon>Archaea</taxon>
        <taxon>Candidatus Bathyarchaeota</taxon>
        <taxon>MCG-15</taxon>
    </lineage>
</organism>
<dbReference type="Pfam" id="PF00005">
    <property type="entry name" value="ABC_tran"/>
    <property type="match status" value="1"/>
</dbReference>
<proteinExistence type="inferred from homology"/>
<dbReference type="GO" id="GO:0016887">
    <property type="term" value="F:ATP hydrolysis activity"/>
    <property type="evidence" value="ECO:0007669"/>
    <property type="project" value="InterPro"/>
</dbReference>
<evidence type="ECO:0000313" key="7">
    <source>
        <dbReference type="Proteomes" id="UP000037210"/>
    </source>
</evidence>
<accession>A0A0M0BNH2</accession>
<dbReference type="PANTHER" id="PTHR43776:SF7">
    <property type="entry name" value="D,D-DIPEPTIDE TRANSPORT ATP-BINDING PROTEIN DDPF-RELATED"/>
    <property type="match status" value="1"/>
</dbReference>
<dbReference type="InterPro" id="IPR027417">
    <property type="entry name" value="P-loop_NTPase"/>
</dbReference>
<gene>
    <name evidence="6" type="ORF">AC482_04640</name>
</gene>
<keyword evidence="2" id="KW-0813">Transport</keyword>
<dbReference type="InterPro" id="IPR017871">
    <property type="entry name" value="ABC_transporter-like_CS"/>
</dbReference>
<dbReference type="PROSITE" id="PS00211">
    <property type="entry name" value="ABC_TRANSPORTER_1"/>
    <property type="match status" value="1"/>
</dbReference>
<dbReference type="GO" id="GO:0005524">
    <property type="term" value="F:ATP binding"/>
    <property type="evidence" value="ECO:0007669"/>
    <property type="project" value="UniProtKB-KW"/>
</dbReference>
<dbReference type="FunFam" id="3.40.50.300:FF:000016">
    <property type="entry name" value="Oligopeptide ABC transporter ATP-binding component"/>
    <property type="match status" value="1"/>
</dbReference>
<dbReference type="GO" id="GO:0015833">
    <property type="term" value="P:peptide transport"/>
    <property type="evidence" value="ECO:0007669"/>
    <property type="project" value="InterPro"/>
</dbReference>
<dbReference type="SMART" id="SM00382">
    <property type="entry name" value="AAA"/>
    <property type="match status" value="1"/>
</dbReference>
<dbReference type="InterPro" id="IPR003593">
    <property type="entry name" value="AAA+_ATPase"/>
</dbReference>
<dbReference type="SUPFAM" id="SSF52540">
    <property type="entry name" value="P-loop containing nucleoside triphosphate hydrolases"/>
    <property type="match status" value="1"/>
</dbReference>